<dbReference type="EMBL" id="OW240916">
    <property type="protein sequence ID" value="CAH2292199.1"/>
    <property type="molecule type" value="Genomic_DNA"/>
</dbReference>
<evidence type="ECO:0000256" key="1">
    <source>
        <dbReference type="ARBA" id="ARBA00023125"/>
    </source>
</evidence>
<keyword evidence="2 5" id="KW-0371">Homeobox</keyword>
<evidence type="ECO:0000256" key="4">
    <source>
        <dbReference type="ARBA" id="ARBA00023242"/>
    </source>
</evidence>
<dbReference type="AlphaFoldDB" id="A0AAD1S4M0"/>
<feature type="non-terminal residue" evidence="8">
    <location>
        <position position="1"/>
    </location>
</feature>
<feature type="region of interest" description="Disordered" evidence="6">
    <location>
        <begin position="65"/>
        <end position="87"/>
    </location>
</feature>
<evidence type="ECO:0000313" key="9">
    <source>
        <dbReference type="Proteomes" id="UP001295444"/>
    </source>
</evidence>
<gene>
    <name evidence="8" type="ORF">PECUL_23A062446</name>
</gene>
<feature type="domain" description="Homeobox" evidence="7">
    <location>
        <begin position="1"/>
        <end position="64"/>
    </location>
</feature>
<keyword evidence="1 5" id="KW-0238">DNA-binding</keyword>
<accession>A0AAD1S4M0</accession>
<dbReference type="InterPro" id="IPR009057">
    <property type="entry name" value="Homeodomain-like_sf"/>
</dbReference>
<dbReference type="GO" id="GO:0005634">
    <property type="term" value="C:nucleus"/>
    <property type="evidence" value="ECO:0007669"/>
    <property type="project" value="UniProtKB-SubCell"/>
</dbReference>
<comment type="subcellular location">
    <subcellularLocation>
        <location evidence="5">Nucleus</location>
    </subcellularLocation>
</comment>
<feature type="region of interest" description="Disordered" evidence="6">
    <location>
        <begin position="101"/>
        <end position="137"/>
    </location>
</feature>
<dbReference type="InterPro" id="IPR001356">
    <property type="entry name" value="HD"/>
</dbReference>
<feature type="non-terminal residue" evidence="8">
    <location>
        <position position="137"/>
    </location>
</feature>
<proteinExistence type="predicted"/>
<evidence type="ECO:0000256" key="2">
    <source>
        <dbReference type="ARBA" id="ARBA00023155"/>
    </source>
</evidence>
<dbReference type="Gene3D" id="1.10.10.60">
    <property type="entry name" value="Homeodomain-like"/>
    <property type="match status" value="1"/>
</dbReference>
<evidence type="ECO:0000256" key="6">
    <source>
        <dbReference type="SAM" id="MobiDB-lite"/>
    </source>
</evidence>
<evidence type="ECO:0000259" key="7">
    <source>
        <dbReference type="PROSITE" id="PS50071"/>
    </source>
</evidence>
<dbReference type="GO" id="GO:0006355">
    <property type="term" value="P:regulation of DNA-templated transcription"/>
    <property type="evidence" value="ECO:0007669"/>
    <property type="project" value="InterPro"/>
</dbReference>
<dbReference type="PANTHER" id="PTHR11850">
    <property type="entry name" value="HOMEOBOX PROTEIN TRANSCRIPTION FACTORS"/>
    <property type="match status" value="1"/>
</dbReference>
<dbReference type="Proteomes" id="UP001295444">
    <property type="component" value="Chromosome 05"/>
</dbReference>
<reference evidence="8" key="1">
    <citation type="submission" date="2022-03" db="EMBL/GenBank/DDBJ databases">
        <authorList>
            <person name="Alioto T."/>
            <person name="Alioto T."/>
            <person name="Gomez Garrido J."/>
        </authorList>
    </citation>
    <scope>NUCLEOTIDE SEQUENCE</scope>
</reference>
<dbReference type="CDD" id="cd00086">
    <property type="entry name" value="homeodomain"/>
    <property type="match status" value="1"/>
</dbReference>
<name>A0AAD1S4M0_PELCU</name>
<evidence type="ECO:0000256" key="5">
    <source>
        <dbReference type="PROSITE-ProRule" id="PRU00108"/>
    </source>
</evidence>
<protein>
    <submittedName>
        <fullName evidence="8">Homeobox TGIF2-like</fullName>
    </submittedName>
</protein>
<dbReference type="GO" id="GO:0003677">
    <property type="term" value="F:DNA binding"/>
    <property type="evidence" value="ECO:0007669"/>
    <property type="project" value="UniProtKB-UniRule"/>
</dbReference>
<evidence type="ECO:0000256" key="3">
    <source>
        <dbReference type="ARBA" id="ARBA00023159"/>
    </source>
</evidence>
<keyword evidence="9" id="KW-1185">Reference proteome</keyword>
<dbReference type="SMART" id="SM00389">
    <property type="entry name" value="HOX"/>
    <property type="match status" value="1"/>
</dbReference>
<keyword evidence="3" id="KW-0010">Activator</keyword>
<dbReference type="GO" id="GO:0048513">
    <property type="term" value="P:animal organ development"/>
    <property type="evidence" value="ECO:0007669"/>
    <property type="project" value="UniProtKB-ARBA"/>
</dbReference>
<dbReference type="InterPro" id="IPR008422">
    <property type="entry name" value="KN_HD"/>
</dbReference>
<feature type="DNA-binding region" description="Homeobox" evidence="5">
    <location>
        <begin position="3"/>
        <end position="65"/>
    </location>
</feature>
<keyword evidence="4 5" id="KW-0539">Nucleus</keyword>
<dbReference type="InterPro" id="IPR050224">
    <property type="entry name" value="TALE_homeobox"/>
</dbReference>
<sequence length="137" mass="15774">SRSAKKAKKLPKKAVLILSNWLYRNCSNPYPNDLEKAKMMEETSLTRQQIDDWFINARRRSLLKIRQEKGLPPPRFKGGKKNVMPAPTLPFTSMVATVSMQVRSPPEVPSQHPEVQSQPSADEINPINCEDRMRRFQ</sequence>
<dbReference type="Pfam" id="PF05920">
    <property type="entry name" value="Homeobox_KN"/>
    <property type="match status" value="1"/>
</dbReference>
<evidence type="ECO:0000313" key="8">
    <source>
        <dbReference type="EMBL" id="CAH2292199.1"/>
    </source>
</evidence>
<organism evidence="8 9">
    <name type="scientific">Pelobates cultripes</name>
    <name type="common">Western spadefoot toad</name>
    <dbReference type="NCBI Taxonomy" id="61616"/>
    <lineage>
        <taxon>Eukaryota</taxon>
        <taxon>Metazoa</taxon>
        <taxon>Chordata</taxon>
        <taxon>Craniata</taxon>
        <taxon>Vertebrata</taxon>
        <taxon>Euteleostomi</taxon>
        <taxon>Amphibia</taxon>
        <taxon>Batrachia</taxon>
        <taxon>Anura</taxon>
        <taxon>Pelobatoidea</taxon>
        <taxon>Pelobatidae</taxon>
        <taxon>Pelobates</taxon>
    </lineage>
</organism>
<dbReference type="SUPFAM" id="SSF46689">
    <property type="entry name" value="Homeodomain-like"/>
    <property type="match status" value="1"/>
</dbReference>
<dbReference type="PROSITE" id="PS50071">
    <property type="entry name" value="HOMEOBOX_2"/>
    <property type="match status" value="1"/>
</dbReference>